<sequence>MKNILFVIGFIGAAASAYVTPEGFSGPALGGYSAPIVKGFKPKTIGGHLPIGAPVAPIVKPFQPKIIGGYQPHADVGYGGPFARGPIVKTFQPKLIGDYPSQAVPLSVKAPVVVAPFAKVVKVKKFPTKILSGYGGYEGPSVDKFQPKLVGGYQDPLSLGAPIDYSGKSFGGGALSGYGGYEGPSVDKFQPKLVGGYQDPLSLGAPIDYSGKSFGGGAGFGYKELQGGFSGEGSGYDSWKKKKIFAY</sequence>
<feature type="signal peptide" evidence="1">
    <location>
        <begin position="1"/>
        <end position="16"/>
    </location>
</feature>
<evidence type="ECO:0000313" key="3">
    <source>
        <dbReference type="Proteomes" id="UP000594454"/>
    </source>
</evidence>
<feature type="chain" id="PRO_5031436951" evidence="1">
    <location>
        <begin position="17"/>
        <end position="247"/>
    </location>
</feature>
<protein>
    <submittedName>
        <fullName evidence="2">Uncharacterized protein</fullName>
    </submittedName>
</protein>
<evidence type="ECO:0000256" key="1">
    <source>
        <dbReference type="SAM" id="SignalP"/>
    </source>
</evidence>
<organism evidence="2 3">
    <name type="scientific">Hermetia illucens</name>
    <name type="common">Black soldier fly</name>
    <dbReference type="NCBI Taxonomy" id="343691"/>
    <lineage>
        <taxon>Eukaryota</taxon>
        <taxon>Metazoa</taxon>
        <taxon>Ecdysozoa</taxon>
        <taxon>Arthropoda</taxon>
        <taxon>Hexapoda</taxon>
        <taxon>Insecta</taxon>
        <taxon>Pterygota</taxon>
        <taxon>Neoptera</taxon>
        <taxon>Endopterygota</taxon>
        <taxon>Diptera</taxon>
        <taxon>Brachycera</taxon>
        <taxon>Stratiomyomorpha</taxon>
        <taxon>Stratiomyidae</taxon>
        <taxon>Hermetiinae</taxon>
        <taxon>Hermetia</taxon>
    </lineage>
</organism>
<reference evidence="2 3" key="1">
    <citation type="submission" date="2020-11" db="EMBL/GenBank/DDBJ databases">
        <authorList>
            <person name="Wallbank WR R."/>
            <person name="Pardo Diaz C."/>
            <person name="Kozak K."/>
            <person name="Martin S."/>
            <person name="Jiggins C."/>
            <person name="Moest M."/>
            <person name="Warren A I."/>
            <person name="Generalovic N T."/>
            <person name="Byers J.R.P. K."/>
            <person name="Montejo-Kovacevich G."/>
            <person name="Yen C E."/>
        </authorList>
    </citation>
    <scope>NUCLEOTIDE SEQUENCE [LARGE SCALE GENOMIC DNA]</scope>
</reference>
<gene>
    <name evidence="2" type="ORF">HERILL_LOCUS4702</name>
</gene>
<dbReference type="InParanoid" id="A0A7R8UJ53"/>
<dbReference type="AlphaFoldDB" id="A0A7R8UJ53"/>
<proteinExistence type="predicted"/>
<dbReference type="EMBL" id="LR899010">
    <property type="protein sequence ID" value="CAD7081604.1"/>
    <property type="molecule type" value="Genomic_DNA"/>
</dbReference>
<dbReference type="Proteomes" id="UP000594454">
    <property type="component" value="Chromosome 2"/>
</dbReference>
<evidence type="ECO:0000313" key="2">
    <source>
        <dbReference type="EMBL" id="CAD7081604.1"/>
    </source>
</evidence>
<keyword evidence="3" id="KW-1185">Reference proteome</keyword>
<name>A0A7R8UJ53_HERIL</name>
<accession>A0A7R8UJ53</accession>
<keyword evidence="1" id="KW-0732">Signal</keyword>